<evidence type="ECO:0000313" key="1">
    <source>
        <dbReference type="EMBL" id="QPH96253.1"/>
    </source>
</evidence>
<dbReference type="Proteomes" id="UP000594707">
    <property type="component" value="Chromosome"/>
</dbReference>
<dbReference type="AlphaFoldDB" id="A0A7S9RQU3"/>
<proteinExistence type="predicted"/>
<name>A0A7S9RQU3_9BACT</name>
<gene>
    <name evidence="1" type="ORF">CVT08_02880</name>
</gene>
<evidence type="ECO:0000313" key="2">
    <source>
        <dbReference type="Proteomes" id="UP000594707"/>
    </source>
</evidence>
<accession>A0A7S9RQU3</accession>
<protein>
    <submittedName>
        <fullName evidence="1">Uncharacterized protein</fullName>
    </submittedName>
</protein>
<organism evidence="1 2">
    <name type="scientific">Campylobacter concisus</name>
    <dbReference type="NCBI Taxonomy" id="199"/>
    <lineage>
        <taxon>Bacteria</taxon>
        <taxon>Pseudomonadati</taxon>
        <taxon>Campylobacterota</taxon>
        <taxon>Epsilonproteobacteria</taxon>
        <taxon>Campylobacterales</taxon>
        <taxon>Campylobacteraceae</taxon>
        <taxon>Campylobacter</taxon>
    </lineage>
</organism>
<dbReference type="EMBL" id="CP060705">
    <property type="protein sequence ID" value="QPH96253.1"/>
    <property type="molecule type" value="Genomic_DNA"/>
</dbReference>
<dbReference type="RefSeq" id="WP_107856784.1">
    <property type="nucleotide sequence ID" value="NZ_CP060705.1"/>
</dbReference>
<sequence length="98" mass="10866">MSIYPFKSGYEMLYNNGGFEIVFGLSEDCGDMRIGMRWTATASSESGYPIGKNGEPRYFILSQDLDITFLATLLGGGKENDKKIVKAIKTLIIQGEKK</sequence>
<reference evidence="1 2" key="1">
    <citation type="journal article" date="2018" name="Emerg. Microbes Infect.">
        <title>Genomic analysis of oral Campylobacter concisus strains identified a potential bacterial molecular marker associated with active Crohn's disease.</title>
        <authorList>
            <person name="Liu F."/>
            <person name="Ma R."/>
            <person name="Tay C.Y.A."/>
            <person name="Octavia S."/>
            <person name="Lan R."/>
            <person name="Chung H.K.L."/>
            <person name="Riordan S.M."/>
            <person name="Grimm M.C."/>
            <person name="Leong R.W."/>
            <person name="Tanaka M.M."/>
            <person name="Connor S."/>
            <person name="Zhang L."/>
        </authorList>
    </citation>
    <scope>NUCLEOTIDE SEQUENCE [LARGE SCALE GENOMIC DNA]</scope>
    <source>
        <strain evidence="1 2">P13UCO-S1</strain>
    </source>
</reference>